<dbReference type="EMBL" id="JAQIZT010000016">
    <property type="protein sequence ID" value="KAJ6969368.1"/>
    <property type="molecule type" value="Genomic_DNA"/>
</dbReference>
<sequence length="274" mass="31027">MEEITIIMAALSTLTSPQLTDITSSILSQTVRRRRRLSSLLCSPSLFSLTFHHLHSLSLIQKTLLISKHLLSSLHCLTRHFHPTTLIPPHPNTTIKHRDLDAALLLIFLCDVHQENPEILKTPIAKWREGLSKHYSEAVLRQTSIVVHYGGVLLPYVEMIIRCWRFVGMMAGCTVGEGRELAAAPAAVVALPAVEVRGGGEEFQLPTEDVFGEIERLWSAMIKIGNGARWGMHMIDVDNGMNCRRGRIARTYWPLVNLDICAFTRQTWYNEWLR</sequence>
<evidence type="ECO:0000313" key="1">
    <source>
        <dbReference type="EMBL" id="KAJ6969368.1"/>
    </source>
</evidence>
<comment type="caution">
    <text evidence="1">The sequence shown here is derived from an EMBL/GenBank/DDBJ whole genome shotgun (WGS) entry which is preliminary data.</text>
</comment>
<gene>
    <name evidence="1" type="ORF">NC653_037129</name>
</gene>
<protein>
    <submittedName>
        <fullName evidence="1">E3 ubiquitin-protein ligase SGR9</fullName>
    </submittedName>
</protein>
<organism evidence="1 2">
    <name type="scientific">Populus alba x Populus x berolinensis</name>
    <dbReference type="NCBI Taxonomy" id="444605"/>
    <lineage>
        <taxon>Eukaryota</taxon>
        <taxon>Viridiplantae</taxon>
        <taxon>Streptophyta</taxon>
        <taxon>Embryophyta</taxon>
        <taxon>Tracheophyta</taxon>
        <taxon>Spermatophyta</taxon>
        <taxon>Magnoliopsida</taxon>
        <taxon>eudicotyledons</taxon>
        <taxon>Gunneridae</taxon>
        <taxon>Pentapetalae</taxon>
        <taxon>rosids</taxon>
        <taxon>fabids</taxon>
        <taxon>Malpighiales</taxon>
        <taxon>Salicaceae</taxon>
        <taxon>Saliceae</taxon>
        <taxon>Populus</taxon>
    </lineage>
</organism>
<keyword evidence="2" id="KW-1185">Reference proteome</keyword>
<reference evidence="1 2" key="1">
    <citation type="journal article" date="2023" name="Mol. Ecol. Resour.">
        <title>Chromosome-level genome assembly of a triploid poplar Populus alba 'Berolinensis'.</title>
        <authorList>
            <person name="Chen S."/>
            <person name="Yu Y."/>
            <person name="Wang X."/>
            <person name="Wang S."/>
            <person name="Zhang T."/>
            <person name="Zhou Y."/>
            <person name="He R."/>
            <person name="Meng N."/>
            <person name="Wang Y."/>
            <person name="Liu W."/>
            <person name="Liu Z."/>
            <person name="Liu J."/>
            <person name="Guo Q."/>
            <person name="Huang H."/>
            <person name="Sederoff R.R."/>
            <person name="Wang G."/>
            <person name="Qu G."/>
            <person name="Chen S."/>
        </authorList>
    </citation>
    <scope>NUCLEOTIDE SEQUENCE [LARGE SCALE GENOMIC DNA]</scope>
    <source>
        <strain evidence="1">SC-2020</strain>
    </source>
</reference>
<dbReference type="AlphaFoldDB" id="A0AAD6PXA5"/>
<accession>A0AAD6PXA5</accession>
<proteinExistence type="predicted"/>
<evidence type="ECO:0000313" key="2">
    <source>
        <dbReference type="Proteomes" id="UP001164929"/>
    </source>
</evidence>
<dbReference type="Proteomes" id="UP001164929">
    <property type="component" value="Chromosome 16"/>
</dbReference>
<name>A0AAD6PXA5_9ROSI</name>